<name>A0A5J5DAW6_9PERO</name>
<gene>
    <name evidence="8" type="ORF">FQN60_014177</name>
</gene>
<evidence type="ECO:0000256" key="3">
    <source>
        <dbReference type="ARBA" id="ARBA00023172"/>
    </source>
</evidence>
<sequence length="472" mass="52556">MSTNTEERSNSAPRCFGQVYMGADFVFAFLTGVCCQCTYTAEEHQAVHKALRQKLGPEYISTRVCYIEGHRVIGLANEMFGYNGWSHSISQQNVDFIDIINGKFYVGVSAFVKVQLKDGSFHEDVGYGVSEGLKSKALSLEKARKEAVTDGMKRALKCFGNALGNCILDKQYLVAINKIPKQPPPPLDPAQTKRTEGEPSVEKARFSSLVREEKLGDPGRMPLEPRVLNQNQNYSEVYTPDAAGPANRKSENNDSRPVMDSVNVGGSGAHTDPKQLRKLRQQQLQQKFRRDMEAKKLQQKPDQVKSEDTEVAIRRGSSIEDAPAFTDGTSAGHRKPSSRDQYLTGAVSHHQRAQHTLTSFHLLPTSLTQYNLTTCSADDPELWDFTLDGIEELDVPVGGPPSRAKPLTPSNHLMQTRSKTPQRAPGRPPDEAPSYSGGQDRAQHQNQYQARPGEAFSPYRQGQYMKKRRLDT</sequence>
<evidence type="ECO:0000256" key="6">
    <source>
        <dbReference type="ARBA" id="ARBA00073403"/>
    </source>
</evidence>
<feature type="region of interest" description="Disordered" evidence="7">
    <location>
        <begin position="237"/>
        <end position="310"/>
    </location>
</feature>
<keyword evidence="4" id="KW-0234">DNA repair</keyword>
<evidence type="ECO:0000256" key="7">
    <source>
        <dbReference type="SAM" id="MobiDB-lite"/>
    </source>
</evidence>
<evidence type="ECO:0000256" key="2">
    <source>
        <dbReference type="ARBA" id="ARBA00022763"/>
    </source>
</evidence>
<dbReference type="SUPFAM" id="SSF54768">
    <property type="entry name" value="dsRNA-binding domain-like"/>
    <property type="match status" value="1"/>
</dbReference>
<dbReference type="PANTHER" id="PTHR12132">
    <property type="entry name" value="DNA REPAIR AND RECOMBINATION PROTEIN RAD52, RAD59"/>
    <property type="match status" value="1"/>
</dbReference>
<evidence type="ECO:0000256" key="5">
    <source>
        <dbReference type="ARBA" id="ARBA00053354"/>
    </source>
</evidence>
<dbReference type="InterPro" id="IPR041247">
    <property type="entry name" value="Rad52_fam"/>
</dbReference>
<dbReference type="NCBIfam" id="TIGR00607">
    <property type="entry name" value="rad52"/>
    <property type="match status" value="1"/>
</dbReference>
<evidence type="ECO:0000313" key="9">
    <source>
        <dbReference type="Proteomes" id="UP000327493"/>
    </source>
</evidence>
<evidence type="ECO:0000256" key="1">
    <source>
        <dbReference type="ARBA" id="ARBA00006638"/>
    </source>
</evidence>
<evidence type="ECO:0000313" key="8">
    <source>
        <dbReference type="EMBL" id="KAA8590243.1"/>
    </source>
</evidence>
<evidence type="ECO:0000256" key="4">
    <source>
        <dbReference type="ARBA" id="ARBA00023204"/>
    </source>
</evidence>
<organism evidence="8 9">
    <name type="scientific">Etheostoma spectabile</name>
    <name type="common">orangethroat darter</name>
    <dbReference type="NCBI Taxonomy" id="54343"/>
    <lineage>
        <taxon>Eukaryota</taxon>
        <taxon>Metazoa</taxon>
        <taxon>Chordata</taxon>
        <taxon>Craniata</taxon>
        <taxon>Vertebrata</taxon>
        <taxon>Euteleostomi</taxon>
        <taxon>Actinopterygii</taxon>
        <taxon>Neopterygii</taxon>
        <taxon>Teleostei</taxon>
        <taxon>Neoteleostei</taxon>
        <taxon>Acanthomorphata</taxon>
        <taxon>Eupercaria</taxon>
        <taxon>Perciformes</taxon>
        <taxon>Percoidei</taxon>
        <taxon>Percidae</taxon>
        <taxon>Etheostomatinae</taxon>
        <taxon>Etheostoma</taxon>
    </lineage>
</organism>
<protein>
    <recommendedName>
        <fullName evidence="6">DNA repair protein RAD52 homolog</fullName>
    </recommendedName>
</protein>
<feature type="region of interest" description="Disordered" evidence="7">
    <location>
        <begin position="394"/>
        <end position="472"/>
    </location>
</feature>
<dbReference type="InterPro" id="IPR004585">
    <property type="entry name" value="DNA_recomb/repair_Rad52"/>
</dbReference>
<reference evidence="8 9" key="1">
    <citation type="submission" date="2019-08" db="EMBL/GenBank/DDBJ databases">
        <title>A chromosome-level genome assembly, high-density linkage maps, and genome scans reveal the genomic architecture of hybrid incompatibilities underlying speciation via character displacement in darters (Percidae: Etheostominae).</title>
        <authorList>
            <person name="Moran R.L."/>
            <person name="Catchen J.M."/>
            <person name="Fuller R.C."/>
        </authorList>
    </citation>
    <scope>NUCLEOTIDE SEQUENCE [LARGE SCALE GENOMIC DNA]</scope>
    <source>
        <strain evidence="8">EspeVRDwgs_2016</strain>
        <tissue evidence="8">Muscle</tissue>
    </source>
</reference>
<dbReference type="AlphaFoldDB" id="A0A5J5DAW6"/>
<dbReference type="GO" id="GO:0000730">
    <property type="term" value="P:DNA recombinase assembly"/>
    <property type="evidence" value="ECO:0007669"/>
    <property type="project" value="InterPro"/>
</dbReference>
<dbReference type="GO" id="GO:0005634">
    <property type="term" value="C:nucleus"/>
    <property type="evidence" value="ECO:0007669"/>
    <property type="project" value="InterPro"/>
</dbReference>
<proteinExistence type="inferred from homology"/>
<accession>A0A5J5DAW6</accession>
<dbReference type="FunFam" id="3.30.390.80:FF:000001">
    <property type="entry name" value="DNA repair protein RAD52 homolog"/>
    <property type="match status" value="1"/>
</dbReference>
<keyword evidence="3" id="KW-0233">DNA recombination</keyword>
<comment type="caution">
    <text evidence="8">The sequence shown here is derived from an EMBL/GenBank/DDBJ whole genome shotgun (WGS) entry which is preliminary data.</text>
</comment>
<dbReference type="Proteomes" id="UP000327493">
    <property type="component" value="Chromosome 8"/>
</dbReference>
<keyword evidence="9" id="KW-1185">Reference proteome</keyword>
<dbReference type="EMBL" id="VOFY01000008">
    <property type="protein sequence ID" value="KAA8590243.1"/>
    <property type="molecule type" value="Genomic_DNA"/>
</dbReference>
<comment type="function">
    <text evidence="5">Involved in double-stranded break repair. Plays a central role in genetic recombination and DNA repair by promoting the annealing of complementary single-stranded DNA and by stimulation of the RAD51 recombinase.</text>
</comment>
<dbReference type="Gene3D" id="3.30.390.80">
    <property type="entry name" value="DNA repair protein Rad52/59/22"/>
    <property type="match status" value="1"/>
</dbReference>
<dbReference type="PANTHER" id="PTHR12132:SF1">
    <property type="entry name" value="DNA REPAIR PROTEIN RAD52 HOMOLOG"/>
    <property type="match status" value="1"/>
</dbReference>
<feature type="region of interest" description="Disordered" evidence="7">
    <location>
        <begin position="179"/>
        <end position="206"/>
    </location>
</feature>
<feature type="compositionally biased region" description="Basic and acidic residues" evidence="7">
    <location>
        <begin position="191"/>
        <end position="206"/>
    </location>
</feature>
<dbReference type="InterPro" id="IPR042525">
    <property type="entry name" value="Rad52_Rad59_Rad22_sf"/>
</dbReference>
<dbReference type="Pfam" id="PF04098">
    <property type="entry name" value="Rad52_Rad22"/>
    <property type="match status" value="1"/>
</dbReference>
<dbReference type="GO" id="GO:0010792">
    <property type="term" value="P:DNA double-strand break processing involved in repair via single-strand annealing"/>
    <property type="evidence" value="ECO:0007669"/>
    <property type="project" value="UniProtKB-ARBA"/>
</dbReference>
<dbReference type="GO" id="GO:0006312">
    <property type="term" value="P:mitotic recombination"/>
    <property type="evidence" value="ECO:0007669"/>
    <property type="project" value="TreeGrafter"/>
</dbReference>
<feature type="region of interest" description="Disordered" evidence="7">
    <location>
        <begin position="213"/>
        <end position="232"/>
    </location>
</feature>
<dbReference type="InterPro" id="IPR007232">
    <property type="entry name" value="Rad52_Rad59_Rad22"/>
</dbReference>
<keyword evidence="2" id="KW-0227">DNA damage</keyword>
<feature type="compositionally biased region" description="Polar residues" evidence="7">
    <location>
        <begin position="408"/>
        <end position="421"/>
    </location>
</feature>
<comment type="similarity">
    <text evidence="1">Belongs to the RAD52 family.</text>
</comment>
<dbReference type="GO" id="GO:0034599">
    <property type="term" value="P:cellular response to oxidative stress"/>
    <property type="evidence" value="ECO:0007669"/>
    <property type="project" value="UniProtKB-ARBA"/>
</dbReference>